<reference evidence="1 2" key="1">
    <citation type="submission" date="2024-09" db="EMBL/GenBank/DDBJ databases">
        <title>Nodulacao em especies de Leguminosae Basais da Amazonia e Caracterizacao dos Rizobios e Bacterias Associadas aos Nodulos.</title>
        <authorList>
            <person name="Jambeiro I.C.A."/>
            <person name="Lopes I.S."/>
            <person name="Aguiar E.R.G.R."/>
            <person name="Santos A.F.J."/>
            <person name="Dos Santos J.M.F."/>
            <person name="Gross E."/>
        </authorList>
    </citation>
    <scope>NUCLEOTIDE SEQUENCE [LARGE SCALE GENOMIC DNA]</scope>
    <source>
        <strain evidence="1 2">BRUESC1165</strain>
    </source>
</reference>
<dbReference type="RefSeq" id="WP_377030382.1">
    <property type="nucleotide sequence ID" value="NZ_JBHOMY010000055.1"/>
</dbReference>
<comment type="caution">
    <text evidence="1">The sequence shown here is derived from an EMBL/GenBank/DDBJ whole genome shotgun (WGS) entry which is preliminary data.</text>
</comment>
<name>A0ABV6YBE3_9HYPH</name>
<gene>
    <name evidence="1" type="ORF">ACETIH_17500</name>
</gene>
<accession>A0ABV6YBE3</accession>
<keyword evidence="2" id="KW-1185">Reference proteome</keyword>
<organism evidence="1 2">
    <name type="scientific">Microvirga arabica</name>
    <dbReference type="NCBI Taxonomy" id="1128671"/>
    <lineage>
        <taxon>Bacteria</taxon>
        <taxon>Pseudomonadati</taxon>
        <taxon>Pseudomonadota</taxon>
        <taxon>Alphaproteobacteria</taxon>
        <taxon>Hyphomicrobiales</taxon>
        <taxon>Methylobacteriaceae</taxon>
        <taxon>Microvirga</taxon>
    </lineage>
</organism>
<proteinExistence type="predicted"/>
<dbReference type="EMBL" id="JBHOMY010000055">
    <property type="protein sequence ID" value="MFC1458461.1"/>
    <property type="molecule type" value="Genomic_DNA"/>
</dbReference>
<protein>
    <submittedName>
        <fullName evidence="1">Uncharacterized protein</fullName>
    </submittedName>
</protein>
<dbReference type="Proteomes" id="UP001593940">
    <property type="component" value="Unassembled WGS sequence"/>
</dbReference>
<evidence type="ECO:0000313" key="2">
    <source>
        <dbReference type="Proteomes" id="UP001593940"/>
    </source>
</evidence>
<evidence type="ECO:0000313" key="1">
    <source>
        <dbReference type="EMBL" id="MFC1458461.1"/>
    </source>
</evidence>
<sequence length="91" mass="10383">MTADLDQERHHLIQADRHLTEGEQRITAQLVLIERLGHQGSDTTRAEELLRLLEDTMALWQDHRQLILEAITRYEQAISPPPQADPGPAVL</sequence>